<dbReference type="PANTHER" id="PTHR16450:SF1">
    <property type="entry name" value="PROTEIN CBG12045"/>
    <property type="match status" value="1"/>
</dbReference>
<feature type="region of interest" description="Disordered" evidence="1">
    <location>
        <begin position="208"/>
        <end position="252"/>
    </location>
</feature>
<name>A0A2A6D0M9_PRIPA</name>
<dbReference type="PANTHER" id="PTHR16450">
    <property type="entry name" value="RING FINGER PROTEIN 186"/>
    <property type="match status" value="1"/>
</dbReference>
<dbReference type="Gene3D" id="3.30.40.10">
    <property type="entry name" value="Zinc/RING finger domain, C3HC4 (zinc finger)"/>
    <property type="match status" value="1"/>
</dbReference>
<gene>
    <name evidence="2" type="primary">WBGene00108393</name>
</gene>
<dbReference type="InterPro" id="IPR018957">
    <property type="entry name" value="Znf_C3HC4_RING-type"/>
</dbReference>
<dbReference type="Pfam" id="PF00097">
    <property type="entry name" value="zf-C3HC4"/>
    <property type="match status" value="1"/>
</dbReference>
<reference evidence="2" key="2">
    <citation type="submission" date="2022-06" db="UniProtKB">
        <authorList>
            <consortium name="EnsemblMetazoa"/>
        </authorList>
    </citation>
    <scope>IDENTIFICATION</scope>
    <source>
        <strain evidence="2">PS312</strain>
    </source>
</reference>
<feature type="compositionally biased region" description="Basic and acidic residues" evidence="1">
    <location>
        <begin position="17"/>
        <end position="63"/>
    </location>
</feature>
<feature type="compositionally biased region" description="Basic and acidic residues" evidence="1">
    <location>
        <begin position="214"/>
        <end position="225"/>
    </location>
</feature>
<dbReference type="Proteomes" id="UP000005239">
    <property type="component" value="Unassembled WGS sequence"/>
</dbReference>
<dbReference type="EnsemblMetazoa" id="PPA18839.1">
    <property type="protein sequence ID" value="PPA18839.1"/>
    <property type="gene ID" value="WBGene00108393"/>
</dbReference>
<dbReference type="InterPro" id="IPR017907">
    <property type="entry name" value="Znf_RING_CS"/>
</dbReference>
<accession>A0A2A6D0M9</accession>
<feature type="region of interest" description="Disordered" evidence="1">
    <location>
        <begin position="1"/>
        <end position="63"/>
    </location>
</feature>
<reference evidence="3" key="1">
    <citation type="journal article" date="2008" name="Nat. Genet.">
        <title>The Pristionchus pacificus genome provides a unique perspective on nematode lifestyle and parasitism.</title>
        <authorList>
            <person name="Dieterich C."/>
            <person name="Clifton S.W."/>
            <person name="Schuster L.N."/>
            <person name="Chinwalla A."/>
            <person name="Delehaunty K."/>
            <person name="Dinkelacker I."/>
            <person name="Fulton L."/>
            <person name="Fulton R."/>
            <person name="Godfrey J."/>
            <person name="Minx P."/>
            <person name="Mitreva M."/>
            <person name="Roeseler W."/>
            <person name="Tian H."/>
            <person name="Witte H."/>
            <person name="Yang S.P."/>
            <person name="Wilson R.K."/>
            <person name="Sommer R.J."/>
        </authorList>
    </citation>
    <scope>NUCLEOTIDE SEQUENCE [LARGE SCALE GENOMIC DNA]</scope>
    <source>
        <strain evidence="3">PS312</strain>
    </source>
</reference>
<evidence type="ECO:0000256" key="1">
    <source>
        <dbReference type="SAM" id="MobiDB-lite"/>
    </source>
</evidence>
<dbReference type="PROSITE" id="PS00518">
    <property type="entry name" value="ZF_RING_1"/>
    <property type="match status" value="1"/>
</dbReference>
<evidence type="ECO:0000313" key="2">
    <source>
        <dbReference type="EnsemblMetazoa" id="PPA18839.1"/>
    </source>
</evidence>
<dbReference type="AlphaFoldDB" id="A0A2A6D0M9"/>
<dbReference type="OrthoDB" id="4359472at2759"/>
<organism evidence="2 3">
    <name type="scientific">Pristionchus pacificus</name>
    <name type="common">Parasitic nematode worm</name>
    <dbReference type="NCBI Taxonomy" id="54126"/>
    <lineage>
        <taxon>Eukaryota</taxon>
        <taxon>Metazoa</taxon>
        <taxon>Ecdysozoa</taxon>
        <taxon>Nematoda</taxon>
        <taxon>Chromadorea</taxon>
        <taxon>Rhabditida</taxon>
        <taxon>Rhabditina</taxon>
        <taxon>Diplogasteromorpha</taxon>
        <taxon>Diplogasteroidea</taxon>
        <taxon>Neodiplogasteridae</taxon>
        <taxon>Pristionchus</taxon>
    </lineage>
</organism>
<evidence type="ECO:0000313" key="3">
    <source>
        <dbReference type="Proteomes" id="UP000005239"/>
    </source>
</evidence>
<dbReference type="InterPro" id="IPR001841">
    <property type="entry name" value="Znf_RING"/>
</dbReference>
<dbReference type="InterPro" id="IPR013083">
    <property type="entry name" value="Znf_RING/FYVE/PHD"/>
</dbReference>
<dbReference type="CDD" id="cd16449">
    <property type="entry name" value="RING-HC"/>
    <property type="match status" value="1"/>
</dbReference>
<keyword evidence="3" id="KW-1185">Reference proteome</keyword>
<sequence>MSDHPGDLVIVEDDEMERNSAKEGAQKKQKEEKEARRKGNEEVQDLVSKREKADRDEKNANDELERMIKAATIDDEERRVLNKWDEDMIARWQIQINEYRRRVQQRNLIGAEQTANVERQKVRTAEMREVRINIEKELNEHPHVKKSTFNRECKICTNTPHRRVTLIACGHIMCKLCADEIIDRHGSSPFPCSFCTVMTTYVVMREDIDEEAEDGKQEDEGKNDEANINNEENNEEEGNVEVNNDENEEEDE</sequence>
<dbReference type="PROSITE" id="PS50089">
    <property type="entry name" value="ZF_RING_2"/>
    <property type="match status" value="1"/>
</dbReference>
<feature type="compositionally biased region" description="Acidic residues" evidence="1">
    <location>
        <begin position="232"/>
        <end position="252"/>
    </location>
</feature>
<protein>
    <submittedName>
        <fullName evidence="2">Zinc finger protein</fullName>
    </submittedName>
</protein>
<accession>A0A8R1YF87</accession>
<dbReference type="SUPFAM" id="SSF57850">
    <property type="entry name" value="RING/U-box"/>
    <property type="match status" value="1"/>
</dbReference>
<proteinExistence type="predicted"/>
<dbReference type="GO" id="GO:0046872">
    <property type="term" value="F:metal ion binding"/>
    <property type="evidence" value="ECO:0007669"/>
    <property type="project" value="InterPro"/>
</dbReference>